<gene>
    <name evidence="1" type="ORF">B0A77_15430</name>
</gene>
<name>A0A2H3KTZ5_9FLAO</name>
<proteinExistence type="predicted"/>
<organism evidence="1 2">
    <name type="scientific">Flavobacterium branchiophilum</name>
    <dbReference type="NCBI Taxonomy" id="55197"/>
    <lineage>
        <taxon>Bacteria</taxon>
        <taxon>Pseudomonadati</taxon>
        <taxon>Bacteroidota</taxon>
        <taxon>Flavobacteriia</taxon>
        <taxon>Flavobacteriales</taxon>
        <taxon>Flavobacteriaceae</taxon>
        <taxon>Flavobacterium</taxon>
    </lineage>
</organism>
<dbReference type="Proteomes" id="UP000220828">
    <property type="component" value="Unassembled WGS sequence"/>
</dbReference>
<protein>
    <recommendedName>
        <fullName evidence="3">IPExxxVDY family protein</fullName>
    </recommendedName>
</protein>
<dbReference type="OrthoDB" id="9912905at2"/>
<reference evidence="1 2" key="1">
    <citation type="submission" date="2017-09" db="EMBL/GenBank/DDBJ databases">
        <title>Whole genomes of Flavobacteriaceae.</title>
        <authorList>
            <person name="Stine C."/>
            <person name="Li C."/>
            <person name="Tadesse D."/>
        </authorList>
    </citation>
    <scope>NUCLEOTIDE SEQUENCE [LARGE SCALE GENOMIC DNA]</scope>
    <source>
        <strain evidence="1 2">ATCC 35036</strain>
    </source>
</reference>
<dbReference type="AlphaFoldDB" id="A0A2H3KTZ5"/>
<sequence>MKILTFFAKDKSLIDVFKVFILTYTKLIKDFEDKDTIYFINPKTKRNEIYFHFFYNDRKMEFVRDYSVTNQKIIEKHFDDENFYFFDIQYKDVLFLNSLLIDFKKYIANDDKLNGMVLISNENNEIEIFKSLKTNRSDMSNGR</sequence>
<comment type="caution">
    <text evidence="1">The sequence shown here is derived from an EMBL/GenBank/DDBJ whole genome shotgun (WGS) entry which is preliminary data.</text>
</comment>
<evidence type="ECO:0008006" key="3">
    <source>
        <dbReference type="Google" id="ProtNLM"/>
    </source>
</evidence>
<evidence type="ECO:0000313" key="2">
    <source>
        <dbReference type="Proteomes" id="UP000220828"/>
    </source>
</evidence>
<evidence type="ECO:0000313" key="1">
    <source>
        <dbReference type="EMBL" id="PDS21626.1"/>
    </source>
</evidence>
<dbReference type="RefSeq" id="WP_097555011.1">
    <property type="nucleotide sequence ID" value="NZ_PCMW01000178.1"/>
</dbReference>
<dbReference type="EMBL" id="PCMW01000178">
    <property type="protein sequence ID" value="PDS21626.1"/>
    <property type="molecule type" value="Genomic_DNA"/>
</dbReference>
<accession>A0A2H3KTZ5</accession>